<proteinExistence type="predicted"/>
<dbReference type="Proteomes" id="UP000530514">
    <property type="component" value="Unassembled WGS sequence"/>
</dbReference>
<reference evidence="2 3" key="1">
    <citation type="submission" date="2020-07" db="EMBL/GenBank/DDBJ databases">
        <authorList>
            <person name="Feng H."/>
        </authorList>
    </citation>
    <scope>NUCLEOTIDE SEQUENCE [LARGE SCALE GENOMIC DNA]</scope>
    <source>
        <strain evidence="3">s-11</strain>
    </source>
</reference>
<keyword evidence="3" id="KW-1185">Reference proteome</keyword>
<evidence type="ECO:0000313" key="3">
    <source>
        <dbReference type="Proteomes" id="UP000530514"/>
    </source>
</evidence>
<sequence length="111" mass="11981">MSLDYPYDKTCCNLKLNNELLAAGVPVETVWGENCSNGVCSRVYVRVPDSVTADSPEKATMDQVVAAHDPTPPPPEPTPDQQLKSDLQAKASPTADDIKTILLNWLANKGV</sequence>
<accession>A0A7W1X8E4</accession>
<feature type="region of interest" description="Disordered" evidence="1">
    <location>
        <begin position="52"/>
        <end position="92"/>
    </location>
</feature>
<protein>
    <submittedName>
        <fullName evidence="2">Uncharacterized protein</fullName>
    </submittedName>
</protein>
<gene>
    <name evidence="2" type="ORF">H1164_03590</name>
</gene>
<comment type="caution">
    <text evidence="2">The sequence shown here is derived from an EMBL/GenBank/DDBJ whole genome shotgun (WGS) entry which is preliminary data.</text>
</comment>
<organism evidence="2 3">
    <name type="scientific">Thermoactinomyces daqus</name>
    <dbReference type="NCBI Taxonomy" id="1329516"/>
    <lineage>
        <taxon>Bacteria</taxon>
        <taxon>Bacillati</taxon>
        <taxon>Bacillota</taxon>
        <taxon>Bacilli</taxon>
        <taxon>Bacillales</taxon>
        <taxon>Thermoactinomycetaceae</taxon>
        <taxon>Thermoactinomyces</taxon>
    </lineage>
</organism>
<dbReference type="AlphaFoldDB" id="A0A7W1X8E4"/>
<evidence type="ECO:0000313" key="2">
    <source>
        <dbReference type="EMBL" id="MBA4541986.1"/>
    </source>
</evidence>
<evidence type="ECO:0000256" key="1">
    <source>
        <dbReference type="SAM" id="MobiDB-lite"/>
    </source>
</evidence>
<dbReference type="EMBL" id="JACEIP010000003">
    <property type="protein sequence ID" value="MBA4541986.1"/>
    <property type="molecule type" value="Genomic_DNA"/>
</dbReference>
<dbReference type="RefSeq" id="WP_033100529.1">
    <property type="nucleotide sequence ID" value="NZ_JACEIP010000003.1"/>
</dbReference>
<name>A0A7W1X8E4_9BACL</name>